<organism evidence="1">
    <name type="scientific">hydrothermal vent metagenome</name>
    <dbReference type="NCBI Taxonomy" id="652676"/>
    <lineage>
        <taxon>unclassified sequences</taxon>
        <taxon>metagenomes</taxon>
        <taxon>ecological metagenomes</taxon>
    </lineage>
</organism>
<evidence type="ECO:0008006" key="2">
    <source>
        <dbReference type="Google" id="ProtNLM"/>
    </source>
</evidence>
<dbReference type="Pfam" id="PF14124">
    <property type="entry name" value="DUF4291"/>
    <property type="match status" value="1"/>
</dbReference>
<dbReference type="EMBL" id="UOFL01000050">
    <property type="protein sequence ID" value="VAW74092.1"/>
    <property type="molecule type" value="Genomic_DNA"/>
</dbReference>
<sequence length="210" mass="24392">MDLLLENYQVQQQQWPDHGQHILAQYSQDIVVVYQAYRPEIGLYAEQNQGFGGAFSYSRMSWIKPNFLWMMYRSGWAEKEGQEVVLAIHLKREYFDSILSSAWPSNNSLGVSDKEWKTGLTQSEVRLQWDPDHNPDGRRVGRRAIQLGLRESMLTPFKGEGIIKIENISGFVQEQKKLLDKGLLNQLRTPCERVYPVNDKLRKVLCMQEG</sequence>
<dbReference type="AlphaFoldDB" id="A0A3B0YFI4"/>
<proteinExistence type="predicted"/>
<name>A0A3B0YFI4_9ZZZZ</name>
<dbReference type="PANTHER" id="PTHR38567:SF1">
    <property type="entry name" value="DUF4291 DOMAIN-CONTAINING PROTEIN"/>
    <property type="match status" value="1"/>
</dbReference>
<dbReference type="InterPro" id="IPR025633">
    <property type="entry name" value="DUF4291"/>
</dbReference>
<dbReference type="PANTHER" id="PTHR38567">
    <property type="entry name" value="DUF4291 DOMAIN-CONTAINING PROTEIN"/>
    <property type="match status" value="1"/>
</dbReference>
<gene>
    <name evidence="1" type="ORF">MNBD_GAMMA12-2749</name>
</gene>
<evidence type="ECO:0000313" key="1">
    <source>
        <dbReference type="EMBL" id="VAW74092.1"/>
    </source>
</evidence>
<accession>A0A3B0YFI4</accession>
<protein>
    <recommendedName>
        <fullName evidence="2">DUF4291 domain-containing protein</fullName>
    </recommendedName>
</protein>
<reference evidence="1" key="1">
    <citation type="submission" date="2018-06" db="EMBL/GenBank/DDBJ databases">
        <authorList>
            <person name="Zhirakovskaya E."/>
        </authorList>
    </citation>
    <scope>NUCLEOTIDE SEQUENCE</scope>
</reference>